<dbReference type="AlphaFoldDB" id="A0A7U2EYY7"/>
<organism evidence="2 3">
    <name type="scientific">Phaeosphaeria nodorum (strain SN15 / ATCC MYA-4574 / FGSC 10173)</name>
    <name type="common">Glume blotch fungus</name>
    <name type="synonym">Parastagonospora nodorum</name>
    <dbReference type="NCBI Taxonomy" id="321614"/>
    <lineage>
        <taxon>Eukaryota</taxon>
        <taxon>Fungi</taxon>
        <taxon>Dikarya</taxon>
        <taxon>Ascomycota</taxon>
        <taxon>Pezizomycotina</taxon>
        <taxon>Dothideomycetes</taxon>
        <taxon>Pleosporomycetidae</taxon>
        <taxon>Pleosporales</taxon>
        <taxon>Pleosporineae</taxon>
        <taxon>Phaeosphaeriaceae</taxon>
        <taxon>Parastagonospora</taxon>
    </lineage>
</organism>
<keyword evidence="3" id="KW-1185">Reference proteome</keyword>
<accession>A0A7U2EYY7</accession>
<dbReference type="Proteomes" id="UP000663193">
    <property type="component" value="Chromosome 5"/>
</dbReference>
<gene>
    <name evidence="2" type="ORF">JI435_032200</name>
</gene>
<reference evidence="3" key="1">
    <citation type="journal article" date="2021" name="BMC Genomics">
        <title>Chromosome-level genome assembly and manually-curated proteome of model necrotroph Parastagonospora nodorum Sn15 reveals a genome-wide trove of candidate effector homologs, and redundancy of virulence-related functions within an accessory chromosome.</title>
        <authorList>
            <person name="Bertazzoni S."/>
            <person name="Jones D.A.B."/>
            <person name="Phan H.T."/>
            <person name="Tan K.-C."/>
            <person name="Hane J.K."/>
        </authorList>
    </citation>
    <scope>NUCLEOTIDE SEQUENCE [LARGE SCALE GENOMIC DNA]</scope>
    <source>
        <strain evidence="3">SN15 / ATCC MYA-4574 / FGSC 10173)</strain>
    </source>
</reference>
<evidence type="ECO:0000256" key="1">
    <source>
        <dbReference type="SAM" id="MobiDB-lite"/>
    </source>
</evidence>
<sequence length="128" mass="14463">MSSATAHDAKQRQKQSEEVAQHLLKLAREVRDSIYTLAMEHLPTRFSLEYGMQLNALTLYPQTLKPFPFCVLQTDRSMTKAYMLGFDVHASSFPTIPREAKSRSFDSSTARSSEGSSKGDELIMCRII</sequence>
<dbReference type="KEGG" id="pno:SNOG_03220"/>
<name>A0A7U2EYY7_PHANO</name>
<dbReference type="VEuPathDB" id="FungiDB:JI435_032200"/>
<proteinExistence type="predicted"/>
<evidence type="ECO:0000313" key="2">
    <source>
        <dbReference type="EMBL" id="QRC95537.1"/>
    </source>
</evidence>
<dbReference type="RefSeq" id="XP_001793797.1">
    <property type="nucleotide sequence ID" value="XM_001793745.1"/>
</dbReference>
<protein>
    <submittedName>
        <fullName evidence="2">Uncharacterized protein</fullName>
    </submittedName>
</protein>
<feature type="region of interest" description="Disordered" evidence="1">
    <location>
        <begin position="97"/>
        <end position="121"/>
    </location>
</feature>
<dbReference type="EMBL" id="CP069027">
    <property type="protein sequence ID" value="QRC95537.1"/>
    <property type="molecule type" value="Genomic_DNA"/>
</dbReference>
<evidence type="ECO:0000313" key="3">
    <source>
        <dbReference type="Proteomes" id="UP000663193"/>
    </source>
</evidence>